<feature type="signal peptide" evidence="1">
    <location>
        <begin position="1"/>
        <end position="19"/>
    </location>
</feature>
<dbReference type="Proteomes" id="UP000651475">
    <property type="component" value="Unassembled WGS sequence"/>
</dbReference>
<sequence>MKQIYRLLLAISIATLFSACENFGEEFEDYEYTAGYFPYQYPVRTLILGDYIYDNSNDNAHKFVISVAMGGVYENKIDRVFKVAVDESLCQNLLFTSGGNEIKPLPSNYYSLSSPDQIIIQKGKFNGGVEVQLADEFFNDPLAIKNTYVVPMRIISSPDVDSIIPEKNFTLFAVKFINEYHGTYFHYGTSSVKDATGQTIEEVAYNTHKYVEDCPKVNLVTTGRYQVSLSLGLKSEIFKENLPLLLDFNENNCTISSPANSAYSVTGNGEFKPKAYSWGNKERDGIVLNYTVKKEDGSIYVANDVFVIRDRDIVMEVFSPVEKN</sequence>
<evidence type="ECO:0000259" key="3">
    <source>
        <dbReference type="Pfam" id="PF18620"/>
    </source>
</evidence>
<dbReference type="Pfam" id="PF08522">
    <property type="entry name" value="BT_3987-like_N"/>
    <property type="match status" value="1"/>
</dbReference>
<evidence type="ECO:0000259" key="2">
    <source>
        <dbReference type="Pfam" id="PF08522"/>
    </source>
</evidence>
<dbReference type="Gene3D" id="2.40.128.420">
    <property type="match status" value="1"/>
</dbReference>
<keyword evidence="1" id="KW-0732">Signal</keyword>
<feature type="domain" description="DUF5627" evidence="3">
    <location>
        <begin position="179"/>
        <end position="312"/>
    </location>
</feature>
<reference evidence="4 5" key="1">
    <citation type="submission" date="2020-08" db="EMBL/GenBank/DDBJ databases">
        <title>Genome public.</title>
        <authorList>
            <person name="Liu C."/>
            <person name="Sun Q."/>
        </authorList>
    </citation>
    <scope>NUCLEOTIDE SEQUENCE [LARGE SCALE GENOMIC DNA]</scope>
    <source>
        <strain evidence="4 5">NSJ-79</strain>
    </source>
</reference>
<dbReference type="InterPro" id="IPR013728">
    <property type="entry name" value="BT_3987-like_N"/>
</dbReference>
<feature type="domain" description="BT-3987-like N-terminal" evidence="2">
    <location>
        <begin position="33"/>
        <end position="158"/>
    </location>
</feature>
<feature type="chain" id="PRO_5045203151" evidence="1">
    <location>
        <begin position="20"/>
        <end position="324"/>
    </location>
</feature>
<evidence type="ECO:0000313" key="4">
    <source>
        <dbReference type="EMBL" id="MBC5634598.1"/>
    </source>
</evidence>
<proteinExistence type="predicted"/>
<name>A0ABR7DV51_9BACT</name>
<dbReference type="InterPro" id="IPR040580">
    <property type="entry name" value="DUF5627"/>
</dbReference>
<dbReference type="PROSITE" id="PS51257">
    <property type="entry name" value="PROKAR_LIPOPROTEIN"/>
    <property type="match status" value="1"/>
</dbReference>
<protein>
    <submittedName>
        <fullName evidence="4">DUF1735 domain-containing protein</fullName>
    </submittedName>
</protein>
<dbReference type="RefSeq" id="WP_186931206.1">
    <property type="nucleotide sequence ID" value="NZ_JACOOJ010000042.1"/>
</dbReference>
<dbReference type="Pfam" id="PF18620">
    <property type="entry name" value="DUF5627"/>
    <property type="match status" value="1"/>
</dbReference>
<keyword evidence="5" id="KW-1185">Reference proteome</keyword>
<evidence type="ECO:0000313" key="5">
    <source>
        <dbReference type="Proteomes" id="UP000651475"/>
    </source>
</evidence>
<dbReference type="EMBL" id="JACOOJ010000042">
    <property type="protein sequence ID" value="MBC5634598.1"/>
    <property type="molecule type" value="Genomic_DNA"/>
</dbReference>
<comment type="caution">
    <text evidence="4">The sequence shown here is derived from an EMBL/GenBank/DDBJ whole genome shotgun (WGS) entry which is preliminary data.</text>
</comment>
<organism evidence="4 5">
    <name type="scientific">Parabacteroides hominis</name>
    <dbReference type="NCBI Taxonomy" id="2763057"/>
    <lineage>
        <taxon>Bacteria</taxon>
        <taxon>Pseudomonadati</taxon>
        <taxon>Bacteroidota</taxon>
        <taxon>Bacteroidia</taxon>
        <taxon>Bacteroidales</taxon>
        <taxon>Tannerellaceae</taxon>
        <taxon>Parabacteroides</taxon>
    </lineage>
</organism>
<dbReference type="Gene3D" id="2.60.40.1740">
    <property type="entry name" value="hypothetical protein (bacova_03559)"/>
    <property type="match status" value="1"/>
</dbReference>
<accession>A0ABR7DV51</accession>
<evidence type="ECO:0000256" key="1">
    <source>
        <dbReference type="SAM" id="SignalP"/>
    </source>
</evidence>
<gene>
    <name evidence="4" type="ORF">H8S65_17775</name>
</gene>